<reference evidence="1" key="1">
    <citation type="submission" date="2020-01" db="EMBL/GenBank/DDBJ databases">
        <authorList>
            <consortium name="DOE Joint Genome Institute"/>
            <person name="Haridas S."/>
            <person name="Albert R."/>
            <person name="Binder M."/>
            <person name="Bloem J."/>
            <person name="Labutti K."/>
            <person name="Salamov A."/>
            <person name="Andreopoulos B."/>
            <person name="Baker S.E."/>
            <person name="Barry K."/>
            <person name="Bills G."/>
            <person name="Bluhm B.H."/>
            <person name="Cannon C."/>
            <person name="Castanera R."/>
            <person name="Culley D.E."/>
            <person name="Daum C."/>
            <person name="Ezra D."/>
            <person name="Gonzalez J.B."/>
            <person name="Henrissat B."/>
            <person name="Kuo A."/>
            <person name="Liang C."/>
            <person name="Lipzen A."/>
            <person name="Lutzoni F."/>
            <person name="Magnuson J."/>
            <person name="Mondo S."/>
            <person name="Nolan M."/>
            <person name="Ohm R."/>
            <person name="Pangilinan J."/>
            <person name="Park H.-J."/>
            <person name="Ramirez L."/>
            <person name="Alfaro M."/>
            <person name="Sun H."/>
            <person name="Tritt A."/>
            <person name="Yoshinaga Y."/>
            <person name="Zwiers L.-H."/>
            <person name="Turgeon B.G."/>
            <person name="Goodwin S.B."/>
            <person name="Spatafora J.W."/>
            <person name="Crous P.W."/>
            <person name="Grigoriev I.V."/>
        </authorList>
    </citation>
    <scope>NUCLEOTIDE SEQUENCE</scope>
    <source>
        <strain evidence="1">P77</strain>
    </source>
</reference>
<name>A0A6A5KMS5_9PLEO</name>
<evidence type="ECO:0000313" key="1">
    <source>
        <dbReference type="EMBL" id="KAF1837430.1"/>
    </source>
</evidence>
<dbReference type="Proteomes" id="UP000800040">
    <property type="component" value="Unassembled WGS sequence"/>
</dbReference>
<accession>A0A6A5KMS5</accession>
<dbReference type="EMBL" id="ML975262">
    <property type="protein sequence ID" value="KAF1837430.1"/>
    <property type="molecule type" value="Genomic_DNA"/>
</dbReference>
<dbReference type="AlphaFoldDB" id="A0A6A5KMS5"/>
<protein>
    <submittedName>
        <fullName evidence="1">Uncharacterized protein</fullName>
    </submittedName>
</protein>
<sequence length="204" mass="21842">MDLPVTRHADSDGIDMPAAIIVAEAGAYLPRCTLVHAKAAAVYGPVSRATPANARPLLLEIGDYLWACTAPERHPSARRMLAMVVNGSWECLACRNLGRLISDATIMHEPLLGQPRTDISPFHNLLIPTSSQPVPTLCRLRMPITHKRTAAVATMFRGTRDDPSARSHSGPSPRYGKVAACVPGPVVVTPHSAMALSSRVVPCT</sequence>
<proteinExistence type="predicted"/>
<keyword evidence="2" id="KW-1185">Reference proteome</keyword>
<organism evidence="1 2">
    <name type="scientific">Decorospora gaudefroyi</name>
    <dbReference type="NCBI Taxonomy" id="184978"/>
    <lineage>
        <taxon>Eukaryota</taxon>
        <taxon>Fungi</taxon>
        <taxon>Dikarya</taxon>
        <taxon>Ascomycota</taxon>
        <taxon>Pezizomycotina</taxon>
        <taxon>Dothideomycetes</taxon>
        <taxon>Pleosporomycetidae</taxon>
        <taxon>Pleosporales</taxon>
        <taxon>Pleosporineae</taxon>
        <taxon>Pleosporaceae</taxon>
        <taxon>Decorospora</taxon>
    </lineage>
</organism>
<gene>
    <name evidence="1" type="ORF">BDW02DRAFT_577187</name>
</gene>
<evidence type="ECO:0000313" key="2">
    <source>
        <dbReference type="Proteomes" id="UP000800040"/>
    </source>
</evidence>